<proteinExistence type="predicted"/>
<dbReference type="FunFam" id="3.40.605.10:FF:000026">
    <property type="entry name" value="Aldehyde dehydrogenase, putative"/>
    <property type="match status" value="1"/>
</dbReference>
<dbReference type="Gene3D" id="3.40.309.10">
    <property type="entry name" value="Aldehyde Dehydrogenase, Chain A, domain 2"/>
    <property type="match status" value="1"/>
</dbReference>
<dbReference type="RefSeq" id="XP_013234768.1">
    <property type="nucleotide sequence ID" value="XM_013379314.1"/>
</dbReference>
<dbReference type="Proteomes" id="UP000030747">
    <property type="component" value="Unassembled WGS sequence"/>
</dbReference>
<evidence type="ECO:0000259" key="1">
    <source>
        <dbReference type="Pfam" id="PF00171"/>
    </source>
</evidence>
<dbReference type="InterPro" id="IPR016162">
    <property type="entry name" value="Ald_DH_N"/>
</dbReference>
<dbReference type="Gene3D" id="3.40.605.10">
    <property type="entry name" value="Aldehyde Dehydrogenase, Chain A, domain 1"/>
    <property type="match status" value="1"/>
</dbReference>
<dbReference type="InterPro" id="IPR016161">
    <property type="entry name" value="Ald_DH/histidinol_DH"/>
</dbReference>
<dbReference type="GO" id="GO:0016620">
    <property type="term" value="F:oxidoreductase activity, acting on the aldehyde or oxo group of donors, NAD or NADP as acceptor"/>
    <property type="evidence" value="ECO:0007669"/>
    <property type="project" value="InterPro"/>
</dbReference>
<sequence>IQRANDTQYGLGAGVFTSSIALADYFVSRLHAGTVWVNTYLSGDVGIPFGGYKASGYGREGGEEGLLPYLETKTVVTNIEL</sequence>
<dbReference type="Pfam" id="PF00171">
    <property type="entry name" value="Aldedh"/>
    <property type="match status" value="1"/>
</dbReference>
<keyword evidence="3" id="KW-1185">Reference proteome</keyword>
<name>U6L623_EIMTE</name>
<dbReference type="GeneID" id="25251141"/>
<evidence type="ECO:0000313" key="3">
    <source>
        <dbReference type="Proteomes" id="UP000030747"/>
    </source>
</evidence>
<feature type="domain" description="Aldehyde dehydrogenase" evidence="1">
    <location>
        <begin position="1"/>
        <end position="75"/>
    </location>
</feature>
<dbReference type="OMA" id="DMTIANE"/>
<dbReference type="OrthoDB" id="423271at2759"/>
<dbReference type="SUPFAM" id="SSF53720">
    <property type="entry name" value="ALDH-like"/>
    <property type="match status" value="1"/>
</dbReference>
<dbReference type="VEuPathDB" id="ToxoDB:ETH2_0933300"/>
<accession>U6L623</accession>
<dbReference type="AlphaFoldDB" id="U6L623"/>
<dbReference type="InterPro" id="IPR016163">
    <property type="entry name" value="Ald_DH_C"/>
</dbReference>
<dbReference type="PANTHER" id="PTHR11699">
    <property type="entry name" value="ALDEHYDE DEHYDROGENASE-RELATED"/>
    <property type="match status" value="1"/>
</dbReference>
<feature type="non-terminal residue" evidence="2">
    <location>
        <position position="1"/>
    </location>
</feature>
<evidence type="ECO:0000313" key="2">
    <source>
        <dbReference type="EMBL" id="CDJ44019.1"/>
    </source>
</evidence>
<protein>
    <recommendedName>
        <fullName evidence="1">Aldehyde dehydrogenase domain-containing protein</fullName>
    </recommendedName>
</protein>
<reference evidence="2" key="1">
    <citation type="submission" date="2013-10" db="EMBL/GenBank/DDBJ databases">
        <title>Genomic analysis of the causative agents of coccidiosis in chickens.</title>
        <authorList>
            <person name="Reid A.J."/>
            <person name="Blake D."/>
            <person name="Billington K."/>
            <person name="Browne H."/>
            <person name="Dunn M."/>
            <person name="Hung S."/>
            <person name="Kawahara F."/>
            <person name="Miranda-Saavedra D."/>
            <person name="Mourier T."/>
            <person name="Nagra H."/>
            <person name="Otto T.D."/>
            <person name="Rawlings N."/>
            <person name="Sanchez A."/>
            <person name="Sanders M."/>
            <person name="Subramaniam C."/>
            <person name="Tay Y."/>
            <person name="Dear P."/>
            <person name="Doerig C."/>
            <person name="Gruber A."/>
            <person name="Parkinson J."/>
            <person name="Shirley M."/>
            <person name="Wan K.L."/>
            <person name="Berriman M."/>
            <person name="Tomley F."/>
            <person name="Pain A."/>
        </authorList>
    </citation>
    <scope>NUCLEOTIDE SEQUENCE [LARGE SCALE GENOMIC DNA]</scope>
    <source>
        <strain evidence="2">Houghton</strain>
    </source>
</reference>
<dbReference type="EMBL" id="HG676487">
    <property type="protein sequence ID" value="CDJ44019.1"/>
    <property type="molecule type" value="Genomic_DNA"/>
</dbReference>
<organism evidence="2 3">
    <name type="scientific">Eimeria tenella</name>
    <name type="common">Coccidian parasite</name>
    <dbReference type="NCBI Taxonomy" id="5802"/>
    <lineage>
        <taxon>Eukaryota</taxon>
        <taxon>Sar</taxon>
        <taxon>Alveolata</taxon>
        <taxon>Apicomplexa</taxon>
        <taxon>Conoidasida</taxon>
        <taxon>Coccidia</taxon>
        <taxon>Eucoccidiorida</taxon>
        <taxon>Eimeriorina</taxon>
        <taxon>Eimeriidae</taxon>
        <taxon>Eimeria</taxon>
    </lineage>
</organism>
<dbReference type="InterPro" id="IPR015590">
    <property type="entry name" value="Aldehyde_DH_dom"/>
</dbReference>
<dbReference type="VEuPathDB" id="ToxoDB:ETH_00009725"/>
<gene>
    <name evidence="2" type="ORF">ETH_00009725</name>
</gene>
<reference evidence="2" key="2">
    <citation type="submission" date="2013-10" db="EMBL/GenBank/DDBJ databases">
        <authorList>
            <person name="Aslett M."/>
        </authorList>
    </citation>
    <scope>NUCLEOTIDE SEQUENCE [LARGE SCALE GENOMIC DNA]</scope>
    <source>
        <strain evidence="2">Houghton</strain>
    </source>
</reference>